<evidence type="ECO:0000259" key="2">
    <source>
        <dbReference type="Pfam" id="PF16363"/>
    </source>
</evidence>
<evidence type="ECO:0000313" key="4">
    <source>
        <dbReference type="Proteomes" id="UP000636800"/>
    </source>
</evidence>
<evidence type="ECO:0000313" key="3">
    <source>
        <dbReference type="EMBL" id="KAG0491813.1"/>
    </source>
</evidence>
<dbReference type="SUPFAM" id="SSF51735">
    <property type="entry name" value="NAD(P)-binding Rossmann-fold domains"/>
    <property type="match status" value="1"/>
</dbReference>
<feature type="non-terminal residue" evidence="3">
    <location>
        <position position="164"/>
    </location>
</feature>
<dbReference type="InterPro" id="IPR050425">
    <property type="entry name" value="NAD(P)_dehydrat-like"/>
</dbReference>
<dbReference type="Pfam" id="PF16363">
    <property type="entry name" value="GDP_Man_Dehyd"/>
    <property type="match status" value="1"/>
</dbReference>
<accession>A0A835VBZ1</accession>
<dbReference type="AlphaFoldDB" id="A0A835VBZ1"/>
<proteinExistence type="predicted"/>
<dbReference type="GO" id="GO:0016616">
    <property type="term" value="F:oxidoreductase activity, acting on the CH-OH group of donors, NAD or NADP as acceptor"/>
    <property type="evidence" value="ECO:0007669"/>
    <property type="project" value="TreeGrafter"/>
</dbReference>
<dbReference type="PANTHER" id="PTHR10366:SF696">
    <property type="entry name" value="OS07G0601900 PROTEIN"/>
    <property type="match status" value="1"/>
</dbReference>
<evidence type="ECO:0000256" key="1">
    <source>
        <dbReference type="ARBA" id="ARBA00023002"/>
    </source>
</evidence>
<organism evidence="3 4">
    <name type="scientific">Vanilla planifolia</name>
    <name type="common">Vanilla</name>
    <dbReference type="NCBI Taxonomy" id="51239"/>
    <lineage>
        <taxon>Eukaryota</taxon>
        <taxon>Viridiplantae</taxon>
        <taxon>Streptophyta</taxon>
        <taxon>Embryophyta</taxon>
        <taxon>Tracheophyta</taxon>
        <taxon>Spermatophyta</taxon>
        <taxon>Magnoliopsida</taxon>
        <taxon>Liliopsida</taxon>
        <taxon>Asparagales</taxon>
        <taxon>Orchidaceae</taxon>
        <taxon>Vanilloideae</taxon>
        <taxon>Vanilleae</taxon>
        <taxon>Vanilla</taxon>
    </lineage>
</organism>
<dbReference type="InterPro" id="IPR016040">
    <property type="entry name" value="NAD(P)-bd_dom"/>
</dbReference>
<keyword evidence="4" id="KW-1185">Reference proteome</keyword>
<dbReference type="InterPro" id="IPR036291">
    <property type="entry name" value="NAD(P)-bd_dom_sf"/>
</dbReference>
<reference evidence="3 4" key="1">
    <citation type="journal article" date="2020" name="Nat. Food">
        <title>A phased Vanilla planifolia genome enables genetic improvement of flavour and production.</title>
        <authorList>
            <person name="Hasing T."/>
            <person name="Tang H."/>
            <person name="Brym M."/>
            <person name="Khazi F."/>
            <person name="Huang T."/>
            <person name="Chambers A.H."/>
        </authorList>
    </citation>
    <scope>NUCLEOTIDE SEQUENCE [LARGE SCALE GENOMIC DNA]</scope>
    <source>
        <tissue evidence="3">Leaf</tissue>
    </source>
</reference>
<dbReference type="Gene3D" id="3.40.50.720">
    <property type="entry name" value="NAD(P)-binding Rossmann-like Domain"/>
    <property type="match status" value="1"/>
</dbReference>
<comment type="caution">
    <text evidence="3">The sequence shown here is derived from an EMBL/GenBank/DDBJ whole genome shotgun (WGS) entry which is preliminary data.</text>
</comment>
<keyword evidence="1" id="KW-0560">Oxidoreductase</keyword>
<dbReference type="PANTHER" id="PTHR10366">
    <property type="entry name" value="NAD DEPENDENT EPIMERASE/DEHYDRATASE"/>
    <property type="match status" value="1"/>
</dbReference>
<dbReference type="EMBL" id="JADCNL010000002">
    <property type="protein sequence ID" value="KAG0491813.1"/>
    <property type="molecule type" value="Genomic_DNA"/>
</dbReference>
<name>A0A835VBZ1_VANPL</name>
<dbReference type="OrthoDB" id="2635at2759"/>
<gene>
    <name evidence="3" type="ORF">HPP92_005211</name>
</gene>
<dbReference type="Proteomes" id="UP000636800">
    <property type="component" value="Chromosome 2"/>
</dbReference>
<feature type="domain" description="NAD(P)-binding" evidence="2">
    <location>
        <begin position="25"/>
        <end position="82"/>
    </location>
</feature>
<protein>
    <recommendedName>
        <fullName evidence="2">NAD(P)-binding domain-containing protein</fullName>
    </recommendedName>
</protein>
<sequence length="164" mass="18222">RGIERPFHSHIGPAELMAKGSIVCVTGGAGYIGSWLVRKLLQRGHVVHATLRNFDDKSKVQLLKSLDGADERLHLFKAEIYHRRVRSSNTWMRVRLPRRHPSLSKSWRHPGRIISPACAYKDTTEASLAAARSIMSACERSGSVRRVIYTGSAMSASPFSKGTV</sequence>